<feature type="domain" description="Aconitase A/isopropylmalate dehydratase small subunit swivel" evidence="5">
    <location>
        <begin position="265"/>
        <end position="321"/>
    </location>
</feature>
<evidence type="ECO:0000313" key="6">
    <source>
        <dbReference type="EMBL" id="MBB3183389.1"/>
    </source>
</evidence>
<dbReference type="GO" id="GO:0005829">
    <property type="term" value="C:cytosol"/>
    <property type="evidence" value="ECO:0007669"/>
    <property type="project" value="TreeGrafter"/>
</dbReference>
<protein>
    <submittedName>
        <fullName evidence="6">Aconitase A</fullName>
    </submittedName>
</protein>
<keyword evidence="7" id="KW-1185">Reference proteome</keyword>
<evidence type="ECO:0000256" key="2">
    <source>
        <dbReference type="ARBA" id="ARBA00023004"/>
    </source>
</evidence>
<dbReference type="SUPFAM" id="SSF52016">
    <property type="entry name" value="LeuD/IlvD-like"/>
    <property type="match status" value="1"/>
</dbReference>
<dbReference type="InterPro" id="IPR001030">
    <property type="entry name" value="Acoase/IPM_deHydtase_lsu_aba"/>
</dbReference>
<organism evidence="6 7">
    <name type="scientific">Halomonas fontilapidosi</name>
    <dbReference type="NCBI Taxonomy" id="616675"/>
    <lineage>
        <taxon>Bacteria</taxon>
        <taxon>Pseudomonadati</taxon>
        <taxon>Pseudomonadota</taxon>
        <taxon>Gammaproteobacteria</taxon>
        <taxon>Oceanospirillales</taxon>
        <taxon>Halomonadaceae</taxon>
        <taxon>Halomonas</taxon>
    </lineage>
</organism>
<sequence>MSLHLSTLEPLIALPSSPGNVRPIREVAGETIYQAYIGSSANPGLRDFAVPAMMVEGRQVPPGVSFDVNPTSRQILEILSNESYLTRLIRAGARLHQAGCNGCIGMGQAPASGRNSLRTVPRNFPGRSGTPEDCVFLCSPETATASALTGKITDPRDLDMDYPRFREPERVVVNREMLLAPAEDSGLVELVKGPNVKSLPAFEPIPASFAGPVLLKLGDDVSTDEIMPAGAEVLPLRSNIPAIAEHVFQAVDGDFSPRAHDLEGEGFFLVAGKNYGQGSSREHAAIAPRYLGLRAVCALSYGRIHWQNLANFGVVPLTFTDPENLEAIEQGDELALDDIVAALDSGEDITLHNRTRDQRYTLRHDLSRRQIDMIRHGSLIELVRQETK</sequence>
<dbReference type="Gene3D" id="3.30.499.10">
    <property type="entry name" value="Aconitase, domain 3"/>
    <property type="match status" value="1"/>
</dbReference>
<keyword evidence="2" id="KW-0408">Iron</keyword>
<name>A0A7W5DI67_9GAMM</name>
<dbReference type="SUPFAM" id="SSF53732">
    <property type="entry name" value="Aconitase iron-sulfur domain"/>
    <property type="match status" value="1"/>
</dbReference>
<dbReference type="GO" id="GO:0006099">
    <property type="term" value="P:tricarboxylic acid cycle"/>
    <property type="evidence" value="ECO:0007669"/>
    <property type="project" value="TreeGrafter"/>
</dbReference>
<dbReference type="Pfam" id="PF00330">
    <property type="entry name" value="Aconitase"/>
    <property type="match status" value="1"/>
</dbReference>
<dbReference type="Proteomes" id="UP000563050">
    <property type="component" value="Unassembled WGS sequence"/>
</dbReference>
<keyword evidence="1" id="KW-0479">Metal-binding</keyword>
<dbReference type="EMBL" id="JACHXQ010000002">
    <property type="protein sequence ID" value="MBB3183389.1"/>
    <property type="molecule type" value="Genomic_DNA"/>
</dbReference>
<dbReference type="Gene3D" id="3.20.19.10">
    <property type="entry name" value="Aconitase, domain 4"/>
    <property type="match status" value="1"/>
</dbReference>
<keyword evidence="3" id="KW-0411">Iron-sulfur</keyword>
<comment type="caution">
    <text evidence="6">The sequence shown here is derived from an EMBL/GenBank/DDBJ whole genome shotgun (WGS) entry which is preliminary data.</text>
</comment>
<dbReference type="InterPro" id="IPR015931">
    <property type="entry name" value="Acnase/IPM_dHydase_lsu_aba_1/3"/>
</dbReference>
<accession>A0A7W5DI67</accession>
<dbReference type="Pfam" id="PF00694">
    <property type="entry name" value="Aconitase_C"/>
    <property type="match status" value="1"/>
</dbReference>
<dbReference type="GO" id="GO:0046872">
    <property type="term" value="F:metal ion binding"/>
    <property type="evidence" value="ECO:0007669"/>
    <property type="project" value="UniProtKB-KW"/>
</dbReference>
<evidence type="ECO:0000259" key="4">
    <source>
        <dbReference type="Pfam" id="PF00330"/>
    </source>
</evidence>
<evidence type="ECO:0000259" key="5">
    <source>
        <dbReference type="Pfam" id="PF00694"/>
    </source>
</evidence>
<proteinExistence type="predicted"/>
<dbReference type="InterPro" id="IPR036008">
    <property type="entry name" value="Aconitase_4Fe-4S_dom"/>
</dbReference>
<dbReference type="InterPro" id="IPR050926">
    <property type="entry name" value="Aconitase/IPM_isomerase"/>
</dbReference>
<gene>
    <name evidence="6" type="ORF">FHR95_000930</name>
</gene>
<dbReference type="PANTHER" id="PTHR43160:SF3">
    <property type="entry name" value="ACONITATE HYDRATASE, MITOCHONDRIAL"/>
    <property type="match status" value="1"/>
</dbReference>
<reference evidence="6 7" key="1">
    <citation type="submission" date="2020-08" db="EMBL/GenBank/DDBJ databases">
        <title>Genomic Encyclopedia of Type Strains, Phase III (KMG-III): the genomes of soil and plant-associated and newly described type strains.</title>
        <authorList>
            <person name="Whitman W."/>
        </authorList>
    </citation>
    <scope>NUCLEOTIDE SEQUENCE [LARGE SCALE GENOMIC DNA]</scope>
    <source>
        <strain evidence="6 7">CECT 7341</strain>
    </source>
</reference>
<evidence type="ECO:0000256" key="3">
    <source>
        <dbReference type="ARBA" id="ARBA00023014"/>
    </source>
</evidence>
<evidence type="ECO:0000313" key="7">
    <source>
        <dbReference type="Proteomes" id="UP000563050"/>
    </source>
</evidence>
<evidence type="ECO:0000256" key="1">
    <source>
        <dbReference type="ARBA" id="ARBA00022723"/>
    </source>
</evidence>
<dbReference type="GO" id="GO:0003994">
    <property type="term" value="F:aconitate hydratase activity"/>
    <property type="evidence" value="ECO:0007669"/>
    <property type="project" value="TreeGrafter"/>
</dbReference>
<dbReference type="InterPro" id="IPR015928">
    <property type="entry name" value="Aconitase/3IPM_dehydase_swvl"/>
</dbReference>
<dbReference type="InterPro" id="IPR000573">
    <property type="entry name" value="AconitaseA/IPMdHydase_ssu_swvl"/>
</dbReference>
<dbReference type="PANTHER" id="PTHR43160">
    <property type="entry name" value="ACONITATE HYDRATASE B"/>
    <property type="match status" value="1"/>
</dbReference>
<dbReference type="GO" id="GO:0051539">
    <property type="term" value="F:4 iron, 4 sulfur cluster binding"/>
    <property type="evidence" value="ECO:0007669"/>
    <property type="project" value="TreeGrafter"/>
</dbReference>
<feature type="domain" description="Aconitase/3-isopropylmalate dehydratase large subunit alpha/beta/alpha" evidence="4">
    <location>
        <begin position="29"/>
        <end position="150"/>
    </location>
</feature>
<dbReference type="AlphaFoldDB" id="A0A7W5DI67"/>